<organism evidence="7">
    <name type="scientific">Mytilus coruscus</name>
    <name type="common">Sea mussel</name>
    <dbReference type="NCBI Taxonomy" id="42192"/>
    <lineage>
        <taxon>Eukaryota</taxon>
        <taxon>Metazoa</taxon>
        <taxon>Spiralia</taxon>
        <taxon>Lophotrochozoa</taxon>
        <taxon>Mollusca</taxon>
        <taxon>Bivalvia</taxon>
        <taxon>Autobranchia</taxon>
        <taxon>Pteriomorphia</taxon>
        <taxon>Mytilida</taxon>
        <taxon>Mytiloidea</taxon>
        <taxon>Mytilidae</taxon>
        <taxon>Mytilinae</taxon>
        <taxon>Mytilus</taxon>
    </lineage>
</organism>
<evidence type="ECO:0000256" key="3">
    <source>
        <dbReference type="ARBA" id="ARBA00022729"/>
    </source>
</evidence>
<proteinExistence type="evidence at transcript level"/>
<dbReference type="GO" id="GO:0006979">
    <property type="term" value="P:response to oxidative stress"/>
    <property type="evidence" value="ECO:0007669"/>
    <property type="project" value="InterPro"/>
</dbReference>
<evidence type="ECO:0000313" key="7">
    <source>
        <dbReference type="EMBL" id="ANN45955.1"/>
    </source>
</evidence>
<dbReference type="AlphaFoldDB" id="A0A193DUA0"/>
<reference evidence="7" key="1">
    <citation type="journal article" date="2016" name="J. Proteomics">
        <title>In-depth proteomic analysis of the byssus from marine mussel Mytilus coruscus.</title>
        <authorList>
            <person name="Qin C.L."/>
            <person name="Pan Q.D."/>
            <person name="Qi Q."/>
            <person name="Fan M.H."/>
            <person name="Sun J.J."/>
            <person name="Li N.N."/>
            <person name="Liao Z."/>
        </authorList>
    </citation>
    <scope>NUCLEOTIDE SEQUENCE</scope>
    <source>
        <tissue evidence="7">Foot gland</tissue>
    </source>
</reference>
<dbReference type="GO" id="GO:0004601">
    <property type="term" value="F:peroxidase activity"/>
    <property type="evidence" value="ECO:0007669"/>
    <property type="project" value="UniProtKB-KW"/>
</dbReference>
<evidence type="ECO:0000256" key="4">
    <source>
        <dbReference type="ARBA" id="ARBA00023180"/>
    </source>
</evidence>
<dbReference type="SMR" id="A0A193DUA0"/>
<feature type="signal peptide" evidence="6">
    <location>
        <begin position="1"/>
        <end position="23"/>
    </location>
</feature>
<name>A0A193DUA0_MYTCO</name>
<evidence type="ECO:0000256" key="6">
    <source>
        <dbReference type="SAM" id="SignalP"/>
    </source>
</evidence>
<dbReference type="GO" id="GO:0046872">
    <property type="term" value="F:metal ion binding"/>
    <property type="evidence" value="ECO:0007669"/>
    <property type="project" value="UniProtKB-KW"/>
</dbReference>
<dbReference type="SUPFAM" id="SSF48113">
    <property type="entry name" value="Heme-dependent peroxidases"/>
    <property type="match status" value="1"/>
</dbReference>
<comment type="subcellular location">
    <subcellularLocation>
        <location evidence="1">Secreted</location>
    </subcellularLocation>
</comment>
<dbReference type="GO" id="GO:0005576">
    <property type="term" value="C:extracellular region"/>
    <property type="evidence" value="ECO:0007669"/>
    <property type="project" value="UniProtKB-SubCell"/>
</dbReference>
<feature type="binding site" description="axial binding residue" evidence="5">
    <location>
        <position position="462"/>
    </location>
    <ligand>
        <name>heme b</name>
        <dbReference type="ChEBI" id="CHEBI:60344"/>
    </ligand>
    <ligandPart>
        <name>Fe</name>
        <dbReference type="ChEBI" id="CHEBI:18248"/>
    </ligandPart>
</feature>
<dbReference type="FunFam" id="1.10.640.10:FF:000003">
    <property type="entry name" value="chorion peroxidase"/>
    <property type="match status" value="1"/>
</dbReference>
<keyword evidence="4" id="KW-0325">Glycoprotein</keyword>
<keyword evidence="7" id="KW-0575">Peroxidase</keyword>
<keyword evidence="5" id="KW-0479">Metal-binding</keyword>
<dbReference type="InterPro" id="IPR019791">
    <property type="entry name" value="Haem_peroxidase_animal"/>
</dbReference>
<protein>
    <submittedName>
        <fullName evidence="7">Byssal peroxidase-like protein 1</fullName>
    </submittedName>
</protein>
<dbReference type="PROSITE" id="PS50292">
    <property type="entry name" value="PEROXIDASE_3"/>
    <property type="match status" value="1"/>
</dbReference>
<keyword evidence="3 6" id="KW-0732">Signal</keyword>
<dbReference type="CDD" id="cd09823">
    <property type="entry name" value="peroxinectin_like"/>
    <property type="match status" value="1"/>
</dbReference>
<dbReference type="Gene3D" id="1.10.640.10">
    <property type="entry name" value="Haem peroxidase domain superfamily, animal type"/>
    <property type="match status" value="1"/>
</dbReference>
<keyword evidence="5" id="KW-0408">Iron</keyword>
<evidence type="ECO:0000256" key="5">
    <source>
        <dbReference type="PIRSR" id="PIRSR619791-2"/>
    </source>
</evidence>
<keyword evidence="7" id="KW-0560">Oxidoreductase</keyword>
<evidence type="ECO:0000256" key="1">
    <source>
        <dbReference type="ARBA" id="ARBA00004613"/>
    </source>
</evidence>
<dbReference type="EMBL" id="KX268641">
    <property type="protein sequence ID" value="ANN45955.1"/>
    <property type="molecule type" value="mRNA"/>
</dbReference>
<sequence>MESKNFLGVILLVLTQFTEIVQSQGPTNNSIAAAVSDAAREVSARRSGGLAPAQRAAAGLSGPQGIASPPAVSPADTPISIHARFFSRREAPNFVEAIGFAGDLVTTATAKFAERNGGALPDSAEFRRQLVPYCPVRAPVCNPNDLYRTANGSCNNLRNPLWGASFTTQARFLPPAYGDAFNLGLLPRRKSITGLPLPSPRDISNALFNTGTSPPRSKRFNIALTHFGQFIDHDFVSTPILRDGDKDIVCCIGNTPVSRPECFSFRTPPGDFIRTCMPFVRSDFGVEPGCVPGPRNQINQRTSVLDLSVTYGNTLDGQMDLRENGTGRLLEGLNRILPDGPPGSECLKGETCFKSGDNRPAEVPMLTVNHIIFLREHNDIVEKLRSLGYTDGEQLYQEAKKILTAIYQHIIYTEYLPVILGDIGMDIFGLRSTPTGFNTQYNPSVNPATRNAFGAAAYRFGHSLVGSFVESFNEDFTPLDKNPMEDHFFSTRSIRNFDERFGPDAISRWMTTQFKSRSDRFLTPSVRNRLFQTMPKNGFDLSALNIQRGRDHGIPAYNSWRKFCGLQPAKHFGTNILGLTDHDPLSAKALKSVYRKPDDIDLFAGGLTEKIAPGALVGPTFRCLIGFQFKLFKTGDRFFYENNFFPTGFTAAQLQEIKKQTLSALYCRTMAVNTMPESAFDSPLTGKQRKPCTMFPGLDLKPWVKVYNPYRGKK</sequence>
<feature type="chain" id="PRO_5008257114" evidence="6">
    <location>
        <begin position="24"/>
        <end position="714"/>
    </location>
</feature>
<dbReference type="PANTHER" id="PTHR11475">
    <property type="entry name" value="OXIDASE/PEROXIDASE"/>
    <property type="match status" value="1"/>
</dbReference>
<keyword evidence="2" id="KW-0964">Secreted</keyword>
<keyword evidence="5" id="KW-0349">Heme</keyword>
<dbReference type="Pfam" id="PF03098">
    <property type="entry name" value="An_peroxidase"/>
    <property type="match status" value="1"/>
</dbReference>
<dbReference type="InterPro" id="IPR037120">
    <property type="entry name" value="Haem_peroxidase_sf_animal"/>
</dbReference>
<dbReference type="PANTHER" id="PTHR11475:SF4">
    <property type="entry name" value="CHORION PEROXIDASE"/>
    <property type="match status" value="1"/>
</dbReference>
<evidence type="ECO:0000256" key="2">
    <source>
        <dbReference type="ARBA" id="ARBA00022525"/>
    </source>
</evidence>
<dbReference type="GO" id="GO:0020037">
    <property type="term" value="F:heme binding"/>
    <property type="evidence" value="ECO:0007669"/>
    <property type="project" value="InterPro"/>
</dbReference>
<dbReference type="InterPro" id="IPR010255">
    <property type="entry name" value="Haem_peroxidase_sf"/>
</dbReference>
<accession>A0A193DUA0</accession>
<dbReference type="PRINTS" id="PR00457">
    <property type="entry name" value="ANPEROXIDASE"/>
</dbReference>